<dbReference type="RefSeq" id="WP_377327021.1">
    <property type="nucleotide sequence ID" value="NZ_JBHSNG010000010.1"/>
</dbReference>
<proteinExistence type="predicted"/>
<reference evidence="2" key="1">
    <citation type="journal article" date="2019" name="Int. J. Syst. Evol. Microbiol.">
        <title>The Global Catalogue of Microorganisms (GCM) 10K type strain sequencing project: providing services to taxonomists for standard genome sequencing and annotation.</title>
        <authorList>
            <consortium name="The Broad Institute Genomics Platform"/>
            <consortium name="The Broad Institute Genome Sequencing Center for Infectious Disease"/>
            <person name="Wu L."/>
            <person name="Ma J."/>
        </authorList>
    </citation>
    <scope>NUCLEOTIDE SEQUENCE [LARGE SCALE GENOMIC DNA]</scope>
    <source>
        <strain evidence="2">CGMCC 1.13587</strain>
    </source>
</reference>
<name>A0ABW0SXB3_9GAMM</name>
<gene>
    <name evidence="1" type="ORF">ACFPPB_11140</name>
</gene>
<dbReference type="EMBL" id="JBHSNG010000010">
    <property type="protein sequence ID" value="MFC5581666.1"/>
    <property type="molecule type" value="Genomic_DNA"/>
</dbReference>
<accession>A0ABW0SXB3</accession>
<sequence length="91" mass="9377">MAVQKKVALTLEGMVEKYGIAALAALRNPALWDVIVPHGPIQNGGLSASAKKQLHSELDAVYSVLLGNAKAGDAISGAFAAQVAMQKAALH</sequence>
<keyword evidence="2" id="KW-1185">Reference proteome</keyword>
<protein>
    <submittedName>
        <fullName evidence="1">Uncharacterized protein</fullName>
    </submittedName>
</protein>
<organism evidence="1 2">
    <name type="scientific">Rhodanobacter terrae</name>
    <dbReference type="NCBI Taxonomy" id="418647"/>
    <lineage>
        <taxon>Bacteria</taxon>
        <taxon>Pseudomonadati</taxon>
        <taxon>Pseudomonadota</taxon>
        <taxon>Gammaproteobacteria</taxon>
        <taxon>Lysobacterales</taxon>
        <taxon>Rhodanobacteraceae</taxon>
        <taxon>Rhodanobacter</taxon>
    </lineage>
</organism>
<evidence type="ECO:0000313" key="2">
    <source>
        <dbReference type="Proteomes" id="UP001596111"/>
    </source>
</evidence>
<comment type="caution">
    <text evidence="1">The sequence shown here is derived from an EMBL/GenBank/DDBJ whole genome shotgun (WGS) entry which is preliminary data.</text>
</comment>
<evidence type="ECO:0000313" key="1">
    <source>
        <dbReference type="EMBL" id="MFC5581666.1"/>
    </source>
</evidence>
<dbReference type="Proteomes" id="UP001596111">
    <property type="component" value="Unassembled WGS sequence"/>
</dbReference>